<dbReference type="Pfam" id="PF12333">
    <property type="entry name" value="Ipi1_N"/>
    <property type="match status" value="1"/>
</dbReference>
<dbReference type="KEGG" id="cci:CC1G_06770"/>
<proteinExistence type="predicted"/>
<dbReference type="eggNOG" id="KOG2149">
    <property type="taxonomic scope" value="Eukaryota"/>
</dbReference>
<comment type="caution">
    <text evidence="2">The sequence shown here is derived from an EMBL/GenBank/DDBJ whole genome shotgun (WGS) entry which is preliminary data.</text>
</comment>
<dbReference type="VEuPathDB" id="FungiDB:CC1G_06770"/>
<dbReference type="InParanoid" id="A8N1L1"/>
<feature type="domain" description="Pre-rRNA-processing protein Ipi1 N-terminal" evidence="1">
    <location>
        <begin position="77"/>
        <end position="173"/>
    </location>
</feature>
<dbReference type="OrthoDB" id="361362at2759"/>
<name>A8N1L1_COPC7</name>
<dbReference type="STRING" id="240176.A8N1L1"/>
<evidence type="ECO:0000313" key="3">
    <source>
        <dbReference type="Proteomes" id="UP000001861"/>
    </source>
</evidence>
<sequence length="631" mass="69680">MPKSSKKKKDKAADFTKARLKLGKGKQQPSNVIDTSFKARYAILGLRELFEVHWDVLESNMSAFVGAIVRLIGDEENLVPHSHLLLLYTTSAQTHIFPEIRIDAVRFLDIFLEKIPEVLVNGLNHTVKGHGQRILDGYLGLLNAGPVQATSSASVTLTPASKYVVLNSLSTFLRHALRTSEAKSPFPEASSSLSKPSLAWYLKPAFENEGAFLEFEKKLSPWRSSSSVPSIRQPWKEVVEDEDIDDDFLAPTSTLVDLQSNQIWTLQNVIDTASKSASEVPTSTNETSFIEQLARTLHSSLVAIFLDYAPLAFSPSGSPSETETGLVITVVQLVRTLYQAIVQKSDKVADARVQELEALLGFMAPYFPAESTGKNIKFVQFVDTYNLVYCELVSFLLITTSRQPSRAPSARRYKTKSPVKLHLRNFWEAGGVGEFIDEKLQGRSGNSGISAPINSSAYSDFLPTIWTFINEFATPSGEDNEGGSNAILLALLDHATKMSSKAASKRLTIDFVARLILASCSPLLRVLQSRSILIEAETITQLQARMAPYFKFNHAVRGGVSGPYCKLPPGSPLRRLVLDMVSVLLLRGWGKSAKMTNSETSRNLVLAVNDAVEGTAEHKYWEHDENKRVKA</sequence>
<dbReference type="InterPro" id="IPR024679">
    <property type="entry name" value="Ipi1_N"/>
</dbReference>
<dbReference type="EMBL" id="AACS02000001">
    <property type="protein sequence ID" value="EAU93050.2"/>
    <property type="molecule type" value="Genomic_DNA"/>
</dbReference>
<dbReference type="Proteomes" id="UP000001861">
    <property type="component" value="Unassembled WGS sequence"/>
</dbReference>
<dbReference type="HOGENOM" id="CLU_013988_0_0_1"/>
<dbReference type="AlphaFoldDB" id="A8N1L1"/>
<reference evidence="2 3" key="1">
    <citation type="journal article" date="2010" name="Proc. Natl. Acad. Sci. U.S.A.">
        <title>Insights into evolution of multicellular fungi from the assembled chromosomes of the mushroom Coprinopsis cinerea (Coprinus cinereus).</title>
        <authorList>
            <person name="Stajich J.E."/>
            <person name="Wilke S.K."/>
            <person name="Ahren D."/>
            <person name="Au C.H."/>
            <person name="Birren B.W."/>
            <person name="Borodovsky M."/>
            <person name="Burns C."/>
            <person name="Canback B."/>
            <person name="Casselton L.A."/>
            <person name="Cheng C.K."/>
            <person name="Deng J."/>
            <person name="Dietrich F.S."/>
            <person name="Fargo D.C."/>
            <person name="Farman M.L."/>
            <person name="Gathman A.C."/>
            <person name="Goldberg J."/>
            <person name="Guigo R."/>
            <person name="Hoegger P.J."/>
            <person name="Hooker J.B."/>
            <person name="Huggins A."/>
            <person name="James T.Y."/>
            <person name="Kamada T."/>
            <person name="Kilaru S."/>
            <person name="Kodira C."/>
            <person name="Kues U."/>
            <person name="Kupfer D."/>
            <person name="Kwan H.S."/>
            <person name="Lomsadze A."/>
            <person name="Li W."/>
            <person name="Lilly W.W."/>
            <person name="Ma L.J."/>
            <person name="Mackey A.J."/>
            <person name="Manning G."/>
            <person name="Martin F."/>
            <person name="Muraguchi H."/>
            <person name="Natvig D.O."/>
            <person name="Palmerini H."/>
            <person name="Ramesh M.A."/>
            <person name="Rehmeyer C.J."/>
            <person name="Roe B.A."/>
            <person name="Shenoy N."/>
            <person name="Stanke M."/>
            <person name="Ter-Hovhannisyan V."/>
            <person name="Tunlid A."/>
            <person name="Velagapudi R."/>
            <person name="Vision T.J."/>
            <person name="Zeng Q."/>
            <person name="Zolan M.E."/>
            <person name="Pukkila P.J."/>
        </authorList>
    </citation>
    <scope>NUCLEOTIDE SEQUENCE [LARGE SCALE GENOMIC DNA]</scope>
    <source>
        <strain evidence="3">Okayama-7 / 130 / ATCC MYA-4618 / FGSC 9003</strain>
    </source>
</reference>
<dbReference type="OMA" id="NLIYCEL"/>
<gene>
    <name evidence="2" type="ORF">CC1G_06770</name>
</gene>
<accession>A8N1L1</accession>
<protein>
    <recommendedName>
        <fullName evidence="1">Pre-rRNA-processing protein Ipi1 N-terminal domain-containing protein</fullName>
    </recommendedName>
</protein>
<organism evidence="2 3">
    <name type="scientific">Coprinopsis cinerea (strain Okayama-7 / 130 / ATCC MYA-4618 / FGSC 9003)</name>
    <name type="common">Inky cap fungus</name>
    <name type="synonym">Hormographiella aspergillata</name>
    <dbReference type="NCBI Taxonomy" id="240176"/>
    <lineage>
        <taxon>Eukaryota</taxon>
        <taxon>Fungi</taxon>
        <taxon>Dikarya</taxon>
        <taxon>Basidiomycota</taxon>
        <taxon>Agaricomycotina</taxon>
        <taxon>Agaricomycetes</taxon>
        <taxon>Agaricomycetidae</taxon>
        <taxon>Agaricales</taxon>
        <taxon>Agaricineae</taxon>
        <taxon>Psathyrellaceae</taxon>
        <taxon>Coprinopsis</taxon>
    </lineage>
</organism>
<keyword evidence="3" id="KW-1185">Reference proteome</keyword>
<dbReference type="GeneID" id="6005210"/>
<dbReference type="RefSeq" id="XP_001828784.2">
    <property type="nucleotide sequence ID" value="XM_001828732.2"/>
</dbReference>
<evidence type="ECO:0000313" key="2">
    <source>
        <dbReference type="EMBL" id="EAU93050.2"/>
    </source>
</evidence>
<evidence type="ECO:0000259" key="1">
    <source>
        <dbReference type="Pfam" id="PF12333"/>
    </source>
</evidence>